<dbReference type="EMBL" id="VCAZ01000024">
    <property type="protein sequence ID" value="TSK98494.1"/>
    <property type="molecule type" value="Genomic_DNA"/>
</dbReference>
<sequence length="76" mass="8813">MNRGSEQSREGVENWIFGVDHWKDIGCDLYDEIYSMATINSSSSVCDSQRCRKASTHPVWKLNPFSSRTRYTSAYR</sequence>
<evidence type="ECO:0000313" key="2">
    <source>
        <dbReference type="Proteomes" id="UP000319801"/>
    </source>
</evidence>
<evidence type="ECO:0000313" key="1">
    <source>
        <dbReference type="EMBL" id="TSK98494.1"/>
    </source>
</evidence>
<reference evidence="1 2" key="1">
    <citation type="journal article" date="2019" name="Genome Biol. Evol.">
        <title>Whole-Genome Sequencing of the Giant Devil Catfish, Bagarius yarrelli.</title>
        <authorList>
            <person name="Jiang W."/>
            <person name="Lv Y."/>
            <person name="Cheng L."/>
            <person name="Yang K."/>
            <person name="Chao B."/>
            <person name="Wang X."/>
            <person name="Li Y."/>
            <person name="Pan X."/>
            <person name="You X."/>
            <person name="Zhang Y."/>
            <person name="Yang J."/>
            <person name="Li J."/>
            <person name="Zhang X."/>
            <person name="Liu S."/>
            <person name="Sun C."/>
            <person name="Yang J."/>
            <person name="Shi Q."/>
        </authorList>
    </citation>
    <scope>NUCLEOTIDE SEQUENCE [LARGE SCALE GENOMIC DNA]</scope>
    <source>
        <strain evidence="1">JWS20170419001</strain>
        <tissue evidence="1">Muscle</tissue>
    </source>
</reference>
<accession>A0A556TWP9</accession>
<proteinExistence type="predicted"/>
<name>A0A556TWP9_BAGYA</name>
<comment type="caution">
    <text evidence="1">The sequence shown here is derived from an EMBL/GenBank/DDBJ whole genome shotgun (WGS) entry which is preliminary data.</text>
</comment>
<keyword evidence="2" id="KW-1185">Reference proteome</keyword>
<organism evidence="1 2">
    <name type="scientific">Bagarius yarrelli</name>
    <name type="common">Goonch</name>
    <name type="synonym">Bagrus yarrelli</name>
    <dbReference type="NCBI Taxonomy" id="175774"/>
    <lineage>
        <taxon>Eukaryota</taxon>
        <taxon>Metazoa</taxon>
        <taxon>Chordata</taxon>
        <taxon>Craniata</taxon>
        <taxon>Vertebrata</taxon>
        <taxon>Euteleostomi</taxon>
        <taxon>Actinopterygii</taxon>
        <taxon>Neopterygii</taxon>
        <taxon>Teleostei</taxon>
        <taxon>Ostariophysi</taxon>
        <taxon>Siluriformes</taxon>
        <taxon>Sisoridae</taxon>
        <taxon>Sisorinae</taxon>
        <taxon>Bagarius</taxon>
    </lineage>
</organism>
<dbReference type="Proteomes" id="UP000319801">
    <property type="component" value="Unassembled WGS sequence"/>
</dbReference>
<protein>
    <submittedName>
        <fullName evidence="1">Uncharacterized protein</fullName>
    </submittedName>
</protein>
<dbReference type="AlphaFoldDB" id="A0A556TWP9"/>
<gene>
    <name evidence="1" type="ORF">Baya_5408</name>
</gene>